<feature type="region of interest" description="Disordered" evidence="1">
    <location>
        <begin position="206"/>
        <end position="243"/>
    </location>
</feature>
<keyword evidence="3" id="KW-1185">Reference proteome</keyword>
<feature type="compositionally biased region" description="Basic and acidic residues" evidence="1">
    <location>
        <begin position="1"/>
        <end position="20"/>
    </location>
</feature>
<dbReference type="EMBL" id="PSVT01000008">
    <property type="protein sequence ID" value="PPH78096.1"/>
    <property type="molecule type" value="Genomic_DNA"/>
</dbReference>
<reference evidence="2 3" key="1">
    <citation type="submission" date="2018-02" db="EMBL/GenBank/DDBJ databases">
        <title>Bacteriophage NCPPB3778 and a type I-E CRISPR drive the evolution of the US Biological Select Agent, Rathayibacter toxicus.</title>
        <authorList>
            <person name="Davis E.W.II."/>
            <person name="Tabima J.F."/>
            <person name="Weisberg A.J."/>
            <person name="Lopes L.D."/>
            <person name="Wiseman M.S."/>
            <person name="Wiseman M.S."/>
            <person name="Pupko T."/>
            <person name="Belcher M.S."/>
            <person name="Sechler A.J."/>
            <person name="Tancos M.A."/>
            <person name="Schroeder B.K."/>
            <person name="Murray T.D."/>
            <person name="Luster D.G."/>
            <person name="Schneider W.L."/>
            <person name="Rogers E."/>
            <person name="Andreote F.D."/>
            <person name="Grunwald N.J."/>
            <person name="Putnam M.L."/>
            <person name="Chang J.H."/>
        </authorList>
    </citation>
    <scope>NUCLEOTIDE SEQUENCE [LARGE SCALE GENOMIC DNA]</scope>
    <source>
        <strain evidence="2 3">AY1D6</strain>
    </source>
</reference>
<organism evidence="2 3">
    <name type="scientific">Rathayibacter rathayi</name>
    <name type="common">Corynebacterium rathayi</name>
    <dbReference type="NCBI Taxonomy" id="33887"/>
    <lineage>
        <taxon>Bacteria</taxon>
        <taxon>Bacillati</taxon>
        <taxon>Actinomycetota</taxon>
        <taxon>Actinomycetes</taxon>
        <taxon>Micrococcales</taxon>
        <taxon>Microbacteriaceae</taxon>
        <taxon>Rathayibacter</taxon>
    </lineage>
</organism>
<evidence type="ECO:0000313" key="3">
    <source>
        <dbReference type="Proteomes" id="UP000239698"/>
    </source>
</evidence>
<name>A0ABX5AF42_RATRA</name>
<protein>
    <submittedName>
        <fullName evidence="2">Uncharacterized protein</fullName>
    </submittedName>
</protein>
<evidence type="ECO:0000313" key="2">
    <source>
        <dbReference type="EMBL" id="PPH78096.1"/>
    </source>
</evidence>
<dbReference type="Proteomes" id="UP000239698">
    <property type="component" value="Unassembled WGS sequence"/>
</dbReference>
<evidence type="ECO:0000256" key="1">
    <source>
        <dbReference type="SAM" id="MobiDB-lite"/>
    </source>
</evidence>
<proteinExistence type="predicted"/>
<accession>A0ABX5AF42</accession>
<gene>
    <name evidence="2" type="ORF">C5C40_05960</name>
</gene>
<comment type="caution">
    <text evidence="2">The sequence shown here is derived from an EMBL/GenBank/DDBJ whole genome shotgun (WGS) entry which is preliminary data.</text>
</comment>
<sequence>MHEVDLNDAADGTHPHDRPRPATPGRQHPRDAVGLVRGAGGQELGQRAGACALDRRPALQESQSGPVDLVDARQRRTDVTKEALGLLGSEGVRRVLQLHDNVIADLGHGDGRVELRRARRDRHARSFVLAQHEPVEVSRSMNDHDARRRSVAQLRSRGHQVGDIRPRVQGGDDLRLQVSVASDGEQRRRDVTAHDRIVGGRACHRRRDEQLRRSAQPLNAGRNRPDRQLEDAPLERAGTHGIG</sequence>
<feature type="compositionally biased region" description="Basic and acidic residues" evidence="1">
    <location>
        <begin position="223"/>
        <end position="243"/>
    </location>
</feature>
<feature type="region of interest" description="Disordered" evidence="1">
    <location>
        <begin position="1"/>
        <end position="32"/>
    </location>
</feature>